<evidence type="ECO:0000313" key="2">
    <source>
        <dbReference type="Proteomes" id="UP001330749"/>
    </source>
</evidence>
<proteinExistence type="predicted"/>
<accession>A0ABU6N7X3</accession>
<sequence length="53" mass="6289">MYGMRYVLNQKDKIENIVLNARKQGKSEEEIKQIVSLFIDEMGKRIKEKGLIY</sequence>
<name>A0ABU6N7X3_9BACI</name>
<dbReference type="RefSeq" id="WP_327967232.1">
    <property type="nucleotide sequence ID" value="NZ_JARMQG010000084.1"/>
</dbReference>
<gene>
    <name evidence="1" type="ORF">P4447_07645</name>
</gene>
<protein>
    <submittedName>
        <fullName evidence="1">Uncharacterized protein</fullName>
    </submittedName>
</protein>
<dbReference type="EMBL" id="JARMQG010000084">
    <property type="protein sequence ID" value="MED3562326.1"/>
    <property type="molecule type" value="Genomic_DNA"/>
</dbReference>
<keyword evidence="2" id="KW-1185">Reference proteome</keyword>
<comment type="caution">
    <text evidence="1">The sequence shown here is derived from an EMBL/GenBank/DDBJ whole genome shotgun (WGS) entry which is preliminary data.</text>
</comment>
<organism evidence="1 2">
    <name type="scientific">Bacillus xiapuensis</name>
    <dbReference type="NCBI Taxonomy" id="2014075"/>
    <lineage>
        <taxon>Bacteria</taxon>
        <taxon>Bacillati</taxon>
        <taxon>Bacillota</taxon>
        <taxon>Bacilli</taxon>
        <taxon>Bacillales</taxon>
        <taxon>Bacillaceae</taxon>
        <taxon>Bacillus</taxon>
    </lineage>
</organism>
<dbReference type="Proteomes" id="UP001330749">
    <property type="component" value="Unassembled WGS sequence"/>
</dbReference>
<evidence type="ECO:0000313" key="1">
    <source>
        <dbReference type="EMBL" id="MED3562326.1"/>
    </source>
</evidence>
<reference evidence="1 2" key="1">
    <citation type="submission" date="2023-03" db="EMBL/GenBank/DDBJ databases">
        <title>Bacillus Genome Sequencing.</title>
        <authorList>
            <person name="Dunlap C."/>
        </authorList>
    </citation>
    <scope>NUCLEOTIDE SEQUENCE [LARGE SCALE GENOMIC DNA]</scope>
    <source>
        <strain evidence="1 2">B-14544</strain>
    </source>
</reference>